<sequence length="167" mass="17713">MPHPISALGAFHTIASLVPLGAGLYGFIRYRKIDSGTQSGKVYLAGLAVSVFTSFALSSNGGFNAGHALGILALLAISGALSVSRISVLGRARPYLSQFGFTFSFFLLLVPGINETLTRLPVAHPLADGPESDIVRGTLAAWLGIFVLGSALQFWRIRSQRRSARPV</sequence>
<proteinExistence type="predicted"/>
<name>A0A1M5Q5P6_9BURK</name>
<dbReference type="RefSeq" id="WP_073102159.1">
    <property type="nucleotide sequence ID" value="NZ_FQXE01000002.1"/>
</dbReference>
<feature type="transmembrane region" description="Helical" evidence="1">
    <location>
        <begin position="40"/>
        <end position="59"/>
    </location>
</feature>
<keyword evidence="3" id="KW-1185">Reference proteome</keyword>
<feature type="transmembrane region" description="Helical" evidence="1">
    <location>
        <begin position="134"/>
        <end position="155"/>
    </location>
</feature>
<gene>
    <name evidence="2" type="ORF">SAMN04488135_102163</name>
</gene>
<accession>A0A1M5Q5P6</accession>
<feature type="transmembrane region" description="Helical" evidence="1">
    <location>
        <begin position="65"/>
        <end position="83"/>
    </location>
</feature>
<protein>
    <recommendedName>
        <fullName evidence="4">DUF2306 domain-containing protein</fullName>
    </recommendedName>
</protein>
<keyword evidence="1" id="KW-0812">Transmembrane</keyword>
<evidence type="ECO:0000313" key="3">
    <source>
        <dbReference type="Proteomes" id="UP000184226"/>
    </source>
</evidence>
<evidence type="ECO:0000313" key="2">
    <source>
        <dbReference type="EMBL" id="SHH09318.1"/>
    </source>
</evidence>
<keyword evidence="1" id="KW-1133">Transmembrane helix</keyword>
<keyword evidence="1" id="KW-0472">Membrane</keyword>
<organism evidence="2 3">
    <name type="scientific">Pollutimonas bauzanensis</name>
    <dbReference type="NCBI Taxonomy" id="658167"/>
    <lineage>
        <taxon>Bacteria</taxon>
        <taxon>Pseudomonadati</taxon>
        <taxon>Pseudomonadota</taxon>
        <taxon>Betaproteobacteria</taxon>
        <taxon>Burkholderiales</taxon>
        <taxon>Alcaligenaceae</taxon>
        <taxon>Pollutimonas</taxon>
    </lineage>
</organism>
<dbReference type="EMBL" id="FQXE01000002">
    <property type="protein sequence ID" value="SHH09318.1"/>
    <property type="molecule type" value="Genomic_DNA"/>
</dbReference>
<dbReference type="Proteomes" id="UP000184226">
    <property type="component" value="Unassembled WGS sequence"/>
</dbReference>
<dbReference type="OrthoDB" id="713921at2"/>
<evidence type="ECO:0008006" key="4">
    <source>
        <dbReference type="Google" id="ProtNLM"/>
    </source>
</evidence>
<dbReference type="AlphaFoldDB" id="A0A1M5Q5P6"/>
<reference evidence="2 3" key="1">
    <citation type="submission" date="2016-11" db="EMBL/GenBank/DDBJ databases">
        <authorList>
            <person name="Jaros S."/>
            <person name="Januszkiewicz K."/>
            <person name="Wedrychowicz H."/>
        </authorList>
    </citation>
    <scope>NUCLEOTIDE SEQUENCE [LARGE SCALE GENOMIC DNA]</scope>
    <source>
        <strain evidence="2 3">CGMCC 1.10190</strain>
    </source>
</reference>
<feature type="transmembrane region" description="Helical" evidence="1">
    <location>
        <begin position="95"/>
        <end position="114"/>
    </location>
</feature>
<evidence type="ECO:0000256" key="1">
    <source>
        <dbReference type="SAM" id="Phobius"/>
    </source>
</evidence>
<dbReference type="STRING" id="658167.SAMN04488135_102163"/>
<feature type="transmembrane region" description="Helical" evidence="1">
    <location>
        <begin position="6"/>
        <end position="28"/>
    </location>
</feature>